<accession>A0A066Z984</accession>
<evidence type="ECO:0000313" key="3">
    <source>
        <dbReference type="Proteomes" id="UP000027178"/>
    </source>
</evidence>
<dbReference type="HOGENOM" id="CLU_1989653_0_0_11"/>
<dbReference type="AlphaFoldDB" id="A0A066Z984"/>
<protein>
    <submittedName>
        <fullName evidence="2">Uncharacterized protein</fullName>
    </submittedName>
</protein>
<evidence type="ECO:0000313" key="2">
    <source>
        <dbReference type="EMBL" id="KDN86886.1"/>
    </source>
</evidence>
<sequence>MGVTTSVACWTTSVARPGRCGPPVHGVGLRGDSRVSASALGRLFGVFVSDLLRGEAATPARFGGGRVALLAGVRFGVFGGCVERVLLVLVVERSATGSALRNVVHGSSSGSPGDRLSARVPGLRR</sequence>
<comment type="caution">
    <text evidence="2">The sequence shown here is derived from an EMBL/GenBank/DDBJ whole genome shotgun (WGS) entry which is preliminary data.</text>
</comment>
<proteinExistence type="predicted"/>
<keyword evidence="3" id="KW-1185">Reference proteome</keyword>
<gene>
    <name evidence="2" type="ORF">KCH_13320</name>
</gene>
<organism evidence="2 3">
    <name type="scientific">Kitasatospora cheerisanensis KCTC 2395</name>
    <dbReference type="NCBI Taxonomy" id="1348663"/>
    <lineage>
        <taxon>Bacteria</taxon>
        <taxon>Bacillati</taxon>
        <taxon>Actinomycetota</taxon>
        <taxon>Actinomycetes</taxon>
        <taxon>Kitasatosporales</taxon>
        <taxon>Streptomycetaceae</taxon>
        <taxon>Kitasatospora</taxon>
    </lineage>
</organism>
<feature type="region of interest" description="Disordered" evidence="1">
    <location>
        <begin position="103"/>
        <end position="125"/>
    </location>
</feature>
<evidence type="ECO:0000256" key="1">
    <source>
        <dbReference type="SAM" id="MobiDB-lite"/>
    </source>
</evidence>
<name>A0A066Z984_9ACTN</name>
<dbReference type="EMBL" id="JNBY01000051">
    <property type="protein sequence ID" value="KDN86886.1"/>
    <property type="molecule type" value="Genomic_DNA"/>
</dbReference>
<reference evidence="2 3" key="1">
    <citation type="submission" date="2014-05" db="EMBL/GenBank/DDBJ databases">
        <title>Draft Genome Sequence of Kitasatospora cheerisanensis KCTC 2395.</title>
        <authorList>
            <person name="Nam D.H."/>
        </authorList>
    </citation>
    <scope>NUCLEOTIDE SEQUENCE [LARGE SCALE GENOMIC DNA]</scope>
    <source>
        <strain evidence="2 3">KCTC 2395</strain>
    </source>
</reference>
<dbReference type="Proteomes" id="UP000027178">
    <property type="component" value="Unassembled WGS sequence"/>
</dbReference>